<comment type="caution">
    <text evidence="2">The sequence shown here is derived from an EMBL/GenBank/DDBJ whole genome shotgun (WGS) entry which is preliminary data.</text>
</comment>
<protein>
    <submittedName>
        <fullName evidence="2">Uncharacterized protein</fullName>
    </submittedName>
</protein>
<keyword evidence="3" id="KW-1185">Reference proteome</keyword>
<reference evidence="2 3" key="1">
    <citation type="journal article" date="2021" name="ISME Commun">
        <title>Automated analysis of genomic sequences facilitates high-throughput and comprehensive description of bacteria.</title>
        <authorList>
            <person name="Hitch T.C.A."/>
        </authorList>
    </citation>
    <scope>NUCLEOTIDE SEQUENCE [LARGE SCALE GENOMIC DNA]</scope>
    <source>
        <strain evidence="2 3">Sanger_18</strain>
    </source>
</reference>
<dbReference type="RefSeq" id="WP_173828705.1">
    <property type="nucleotide sequence ID" value="NZ_JAOQKJ010000010.1"/>
</dbReference>
<keyword evidence="1" id="KW-0472">Membrane</keyword>
<proteinExistence type="predicted"/>
<evidence type="ECO:0000313" key="2">
    <source>
        <dbReference type="EMBL" id="MCU6745343.1"/>
    </source>
</evidence>
<accession>A0ABT2T513</accession>
<evidence type="ECO:0000313" key="3">
    <source>
        <dbReference type="Proteomes" id="UP001652432"/>
    </source>
</evidence>
<name>A0ABT2T513_9FIRM</name>
<keyword evidence="1" id="KW-0812">Transmembrane</keyword>
<sequence length="55" mass="5935">MKKFRTVASVIIMVIAGIVGFFIGAFLNEPMAGTILFSMIAGIACIVYAIDNHEE</sequence>
<dbReference type="EMBL" id="JAOQKJ010000010">
    <property type="protein sequence ID" value="MCU6745343.1"/>
    <property type="molecule type" value="Genomic_DNA"/>
</dbReference>
<keyword evidence="1" id="KW-1133">Transmembrane helix</keyword>
<gene>
    <name evidence="2" type="ORF">OCV77_12730</name>
</gene>
<dbReference type="Proteomes" id="UP001652432">
    <property type="component" value="Unassembled WGS sequence"/>
</dbReference>
<evidence type="ECO:0000256" key="1">
    <source>
        <dbReference type="SAM" id="Phobius"/>
    </source>
</evidence>
<feature type="transmembrane region" description="Helical" evidence="1">
    <location>
        <begin position="7"/>
        <end position="27"/>
    </location>
</feature>
<organism evidence="2 3">
    <name type="scientific">Suilimivivens aceti</name>
    <dbReference type="NCBI Taxonomy" id="2981774"/>
    <lineage>
        <taxon>Bacteria</taxon>
        <taxon>Bacillati</taxon>
        <taxon>Bacillota</taxon>
        <taxon>Clostridia</taxon>
        <taxon>Lachnospirales</taxon>
        <taxon>Lachnospiraceae</taxon>
        <taxon>Suilimivivens</taxon>
    </lineage>
</organism>
<feature type="transmembrane region" description="Helical" evidence="1">
    <location>
        <begin position="33"/>
        <end position="50"/>
    </location>
</feature>